<evidence type="ECO:0000256" key="2">
    <source>
        <dbReference type="PROSITE-ProRule" id="PRU00235"/>
    </source>
</evidence>
<keyword evidence="6" id="KW-1185">Reference proteome</keyword>
<protein>
    <recommendedName>
        <fullName evidence="4">BTB domain-containing protein</fullName>
    </recommendedName>
</protein>
<dbReference type="Proteomes" id="UP000319663">
    <property type="component" value="Unassembled WGS sequence"/>
</dbReference>
<evidence type="ECO:0000259" key="4">
    <source>
        <dbReference type="PROSITE" id="PS50097"/>
    </source>
</evidence>
<dbReference type="InterPro" id="IPR000210">
    <property type="entry name" value="BTB/POZ_dom"/>
</dbReference>
<dbReference type="InterPro" id="IPR011333">
    <property type="entry name" value="SKP1/BTB/POZ_sf"/>
</dbReference>
<dbReference type="CDD" id="cd18186">
    <property type="entry name" value="BTB_POZ_ZBTB_KLHL-like"/>
    <property type="match status" value="2"/>
</dbReference>
<organism evidence="5 6">
    <name type="scientific">Monascus purpureus</name>
    <name type="common">Red mold</name>
    <name type="synonym">Monascus anka</name>
    <dbReference type="NCBI Taxonomy" id="5098"/>
    <lineage>
        <taxon>Eukaryota</taxon>
        <taxon>Fungi</taxon>
        <taxon>Dikarya</taxon>
        <taxon>Ascomycota</taxon>
        <taxon>Pezizomycotina</taxon>
        <taxon>Eurotiomycetes</taxon>
        <taxon>Eurotiomycetidae</taxon>
        <taxon>Eurotiales</taxon>
        <taxon>Aspergillaceae</taxon>
        <taxon>Monascus</taxon>
    </lineage>
</organism>
<dbReference type="Gene3D" id="3.30.710.10">
    <property type="entry name" value="Potassium Channel Kv1.1, Chain A"/>
    <property type="match status" value="2"/>
</dbReference>
<dbReference type="Gene3D" id="2.130.10.30">
    <property type="entry name" value="Regulator of chromosome condensation 1/beta-lactamase-inhibitor protein II"/>
    <property type="match status" value="1"/>
</dbReference>
<feature type="region of interest" description="Disordered" evidence="3">
    <location>
        <begin position="26"/>
        <end position="63"/>
    </location>
</feature>
<feature type="repeat" description="RCC1" evidence="2">
    <location>
        <begin position="348"/>
        <end position="401"/>
    </location>
</feature>
<feature type="compositionally biased region" description="Polar residues" evidence="3">
    <location>
        <begin position="1154"/>
        <end position="1165"/>
    </location>
</feature>
<feature type="compositionally biased region" description="Low complexity" evidence="3">
    <location>
        <begin position="1550"/>
        <end position="1560"/>
    </location>
</feature>
<gene>
    <name evidence="5" type="ORF">MPDQ_007896</name>
</gene>
<dbReference type="InterPro" id="IPR009091">
    <property type="entry name" value="RCC1/BLIP-II"/>
</dbReference>
<dbReference type="InterPro" id="IPR002110">
    <property type="entry name" value="Ankyrin_rpt"/>
</dbReference>
<dbReference type="PROSITE" id="PS50012">
    <property type="entry name" value="RCC1_3"/>
    <property type="match status" value="2"/>
</dbReference>
<dbReference type="SUPFAM" id="SSF48403">
    <property type="entry name" value="Ankyrin repeat"/>
    <property type="match status" value="1"/>
</dbReference>
<feature type="repeat" description="RCC1" evidence="2">
    <location>
        <begin position="402"/>
        <end position="462"/>
    </location>
</feature>
<dbReference type="InterPro" id="IPR051625">
    <property type="entry name" value="Signaling_Regulatory_Domain"/>
</dbReference>
<keyword evidence="1" id="KW-0677">Repeat</keyword>
<dbReference type="STRING" id="5098.A0A507R1Q4"/>
<proteinExistence type="predicted"/>
<feature type="compositionally biased region" description="Basic residues" evidence="3">
    <location>
        <begin position="1616"/>
        <end position="1627"/>
    </location>
</feature>
<dbReference type="PANTHER" id="PTHR22872">
    <property type="entry name" value="BTK-BINDING PROTEIN-RELATED"/>
    <property type="match status" value="1"/>
</dbReference>
<reference evidence="5 6" key="1">
    <citation type="submission" date="2019-06" db="EMBL/GenBank/DDBJ databases">
        <title>Wine fermentation using esterase from Monascus purpureus.</title>
        <authorList>
            <person name="Geng C."/>
            <person name="Zhang Y."/>
        </authorList>
    </citation>
    <scope>NUCLEOTIDE SEQUENCE [LARGE SCALE GENOMIC DNA]</scope>
    <source>
        <strain evidence="5">HQ1</strain>
    </source>
</reference>
<feature type="region of interest" description="Disordered" evidence="3">
    <location>
        <begin position="1538"/>
        <end position="1656"/>
    </location>
</feature>
<dbReference type="OrthoDB" id="1893551at2759"/>
<evidence type="ECO:0000256" key="1">
    <source>
        <dbReference type="ARBA" id="ARBA00022737"/>
    </source>
</evidence>
<dbReference type="SMART" id="SM00248">
    <property type="entry name" value="ANK"/>
    <property type="match status" value="2"/>
</dbReference>
<feature type="compositionally biased region" description="Low complexity" evidence="3">
    <location>
        <begin position="1345"/>
        <end position="1358"/>
    </location>
</feature>
<accession>A0A507R1Q4</accession>
<feature type="compositionally biased region" description="Polar residues" evidence="3">
    <location>
        <begin position="1426"/>
        <end position="1443"/>
    </location>
</feature>
<dbReference type="Pfam" id="PF12796">
    <property type="entry name" value="Ank_2"/>
    <property type="match status" value="1"/>
</dbReference>
<dbReference type="SUPFAM" id="SSF54695">
    <property type="entry name" value="POZ domain"/>
    <property type="match status" value="1"/>
</dbReference>
<dbReference type="SUPFAM" id="SSF50985">
    <property type="entry name" value="RCC1/BLIP-II"/>
    <property type="match status" value="1"/>
</dbReference>
<dbReference type="PRINTS" id="PR00633">
    <property type="entry name" value="RCCNDNSATION"/>
</dbReference>
<feature type="domain" description="BTB" evidence="4">
    <location>
        <begin position="918"/>
        <end position="989"/>
    </location>
</feature>
<evidence type="ECO:0000313" key="6">
    <source>
        <dbReference type="Proteomes" id="UP000319663"/>
    </source>
</evidence>
<sequence>MISKLWEYFLRDDVESFQQFLASAGNAPGSQKASAGGTGIGSPPPRKVGSPGETAGSSPSNYSLKNRKSIVNFSASSLPDRNGFQRGTTSSRAVLNARDQFGRTILHHVASSQKPTAIDFALVLLEEPSLDIYVQDWESGWTALHRALYAGNIAIAQALVARDVYDATSFKKPGNSSHTSGSLIKIKDREGYSPFDVYGATITSRDIKRAVSERSALLPTLPELADNDAASDAPSTYEGDGDAIQGVTYPQSSCGDEVFTFGSNKNLNLGLGHQDDRQFPERVSLKRPEHLLQRFYREYQEQLPDYHTHSAPHHSNELPALIRDKPMKFNAIAMSKLHTAILTSDPESNLFICGFGPGGRLGTGDESTQFNFVCVETGGLAGKRVVSIALGQDHTLAITEKGEILSWGSNKYGQLGYSLPKSNNKNDAPMQLIPRQIFNPFKKEFMLGAAASSIHSVVFSSSGLYTFGKNEGQLGLVDSDARSLQVQITPRRVGASLFTCPIQMVSAIDRATSVLLQNHEVWVFSQYGYSRLTFPLDVSSIFIKNSFMTTRYDAAVNRIVKVTSGGNTICALSSFGEVFTVQVNKPDISSASASTTNPTKIRNSLSQPVRAWSVKKSHMAATDVDVGQDGSVIICTSSGSAWRKEKRERRTDSKEDASKDYKFSRIPGLSRVISVTSNAYGAYAVAQRDCDVTKEQIHVDRSTLWDDMLPLLPFGVLGMANTPDWEDAIEDANFDLRPITAIKRAVLSSSDIENQFQSVVGTYGLNENLSGIVWITSNLSDAKIPVHEFILTARSPVLRHAFHEFRQTYYFCVPDIFAIEYGQDGQCQIQFQGVDFLSILNLTFFLYTDGVLDVWHLAKPSSENAFRYRQVRTEVMRIATHLGLPTLERAARLMIEPARLLKADMSCAIEDPHFFESADVVVKLNGGTAKVHSYVICQRCPFFDALFHGRSEGRWISGRRANQTDTVYVDLHHIDPSVFDFVLRYMYADTEEQLFAEVRSKHLSDFVDLVIDVIFVANELMIDRLAQICQRILGHFVTLRNVCHLLNSTAPCYVREFKDAALEYICLNLGDMLENRLLGDLHDDLLLELDAICRDNQLTCYPVSRVRNSEDYIFEKYPEIVPLFDRDRNRRIDSMKLRSRLNQAEFYDGERSRPTTNEKASVSSTPRKERISSIQETPSMARSPTLTSKESSGDLMFQMDEEASLSSGIPMKGKGAVRGAEVRTYAGSFSPALGGSVVEAGDSLDEQGYLDEQMSSIKGYSITESPSESRAAALHQTSSLSPAGAVSNAPWGPPAIATAKKDLKDIMAEASQSQLSNLTLGMSASRDIGGSFAQRLSQKERKKIQQQQMQDKLAAQQKTKGPPQNPWQIPTASGTVPAKQGSESGTNRKPNPTTPDSTKSFPKPSMTLRQTIAGTPPPHKHKAGITVSQSQGRSPLGNMQTPSRPTPASALKPAPSTSGPSASPLAPMSPQPAIQSIRHIPRPEPHHHSFHSPSSGSTSLATIFLQQQTEKEELREAAMAKHNLQDIQAEQEFQEWWDKESKRVREQAEAEAAAAAATASRSERGRGKGQGQSQGTPRKRRPKGTEKASDPSSPTEQTPRPVTGNVKKKSLDGRAAHHQRRSSGNKKQHVDEAGGKNARRGGGNVRNKGKERDLKP</sequence>
<dbReference type="PANTHER" id="PTHR22872:SF2">
    <property type="entry name" value="INHIBITOR OF BRUTON TYROSINE KINASE"/>
    <property type="match status" value="1"/>
</dbReference>
<dbReference type="InterPro" id="IPR036770">
    <property type="entry name" value="Ankyrin_rpt-contain_sf"/>
</dbReference>
<feature type="compositionally biased region" description="Low complexity" evidence="3">
    <location>
        <begin position="1453"/>
        <end position="1466"/>
    </location>
</feature>
<dbReference type="Gene3D" id="1.25.40.20">
    <property type="entry name" value="Ankyrin repeat-containing domain"/>
    <property type="match status" value="1"/>
</dbReference>
<feature type="compositionally biased region" description="Polar residues" evidence="3">
    <location>
        <begin position="1172"/>
        <end position="1190"/>
    </location>
</feature>
<dbReference type="Pfam" id="PF13540">
    <property type="entry name" value="RCC1_2"/>
    <property type="match status" value="1"/>
</dbReference>
<evidence type="ECO:0000313" key="5">
    <source>
        <dbReference type="EMBL" id="TQB76488.1"/>
    </source>
</evidence>
<dbReference type="SMART" id="SM00225">
    <property type="entry name" value="BTB"/>
    <property type="match status" value="2"/>
</dbReference>
<feature type="compositionally biased region" description="Basic and acidic residues" evidence="3">
    <location>
        <begin position="1538"/>
        <end position="1548"/>
    </location>
</feature>
<dbReference type="EMBL" id="VIFY01000009">
    <property type="protein sequence ID" value="TQB76488.1"/>
    <property type="molecule type" value="Genomic_DNA"/>
</dbReference>
<dbReference type="PROSITE" id="PS50097">
    <property type="entry name" value="BTB"/>
    <property type="match status" value="1"/>
</dbReference>
<dbReference type="Pfam" id="PF00651">
    <property type="entry name" value="BTB"/>
    <property type="match status" value="1"/>
</dbReference>
<feature type="compositionally biased region" description="Polar residues" evidence="3">
    <location>
        <begin position="1590"/>
        <end position="1600"/>
    </location>
</feature>
<feature type="compositionally biased region" description="Basic and acidic residues" evidence="3">
    <location>
        <begin position="1509"/>
        <end position="1519"/>
    </location>
</feature>
<feature type="region of interest" description="Disordered" evidence="3">
    <location>
        <begin position="1334"/>
        <end position="1522"/>
    </location>
</feature>
<feature type="region of interest" description="Disordered" evidence="3">
    <location>
        <begin position="1146"/>
        <end position="1192"/>
    </location>
</feature>
<dbReference type="InterPro" id="IPR000408">
    <property type="entry name" value="Reg_chr_condens"/>
</dbReference>
<name>A0A507R1Q4_MONPU</name>
<evidence type="ECO:0000256" key="3">
    <source>
        <dbReference type="SAM" id="MobiDB-lite"/>
    </source>
</evidence>
<feature type="compositionally biased region" description="Polar residues" evidence="3">
    <location>
        <begin position="1381"/>
        <end position="1400"/>
    </location>
</feature>
<comment type="caution">
    <text evidence="5">The sequence shown here is derived from an EMBL/GenBank/DDBJ whole genome shotgun (WGS) entry which is preliminary data.</text>
</comment>